<dbReference type="GO" id="GO:0008270">
    <property type="term" value="F:zinc ion binding"/>
    <property type="evidence" value="ECO:0007669"/>
    <property type="project" value="InterPro"/>
</dbReference>
<gene>
    <name evidence="2" type="ORF">D5R40_17405</name>
</gene>
<dbReference type="GO" id="GO:0004519">
    <property type="term" value="F:endonuclease activity"/>
    <property type="evidence" value="ECO:0007669"/>
    <property type="project" value="InterPro"/>
</dbReference>
<accession>A0A3N6PAE1</accession>
<organism evidence="2 3">
    <name type="scientific">Okeania hirsuta</name>
    <dbReference type="NCBI Taxonomy" id="1458930"/>
    <lineage>
        <taxon>Bacteria</taxon>
        <taxon>Bacillati</taxon>
        <taxon>Cyanobacteriota</taxon>
        <taxon>Cyanophyceae</taxon>
        <taxon>Oscillatoriophycideae</taxon>
        <taxon>Oscillatoriales</taxon>
        <taxon>Microcoleaceae</taxon>
        <taxon>Okeania</taxon>
    </lineage>
</organism>
<feature type="domain" description="HNH" evidence="1">
    <location>
        <begin position="3"/>
        <end position="47"/>
    </location>
</feature>
<comment type="caution">
    <text evidence="2">The sequence shown here is derived from an EMBL/GenBank/DDBJ whole genome shotgun (WGS) entry which is preliminary data.</text>
</comment>
<evidence type="ECO:0000313" key="2">
    <source>
        <dbReference type="EMBL" id="RQH38988.1"/>
    </source>
</evidence>
<dbReference type="EMBL" id="RCBY01000098">
    <property type="protein sequence ID" value="RQH38988.1"/>
    <property type="molecule type" value="Genomic_DNA"/>
</dbReference>
<dbReference type="GO" id="GO:0003676">
    <property type="term" value="F:nucleic acid binding"/>
    <property type="evidence" value="ECO:0007669"/>
    <property type="project" value="InterPro"/>
</dbReference>
<sequence length="95" mass="11319">MQCELCEREMEKLTVHHLIPKQNTKRQKINPGPTINICSACHRQIHAFFDNKRLAKELNTVEKLKNEPQMEKFLLWVSKQNSSKRIQVHRQNSRI</sequence>
<dbReference type="PANTHER" id="PTHR37827">
    <property type="entry name" value="TUDOR DOMAIN-CONTAINING PROTEIN"/>
    <property type="match status" value="1"/>
</dbReference>
<proteinExistence type="predicted"/>
<dbReference type="Proteomes" id="UP000269154">
    <property type="component" value="Unassembled WGS sequence"/>
</dbReference>
<protein>
    <recommendedName>
        <fullName evidence="1">HNH domain-containing protein</fullName>
    </recommendedName>
</protein>
<dbReference type="AlphaFoldDB" id="A0A3N6PAE1"/>
<dbReference type="InterPro" id="IPR002711">
    <property type="entry name" value="HNH"/>
</dbReference>
<keyword evidence="3" id="KW-1185">Reference proteome</keyword>
<dbReference type="OrthoDB" id="9802640at2"/>
<reference evidence="2 3" key="1">
    <citation type="journal article" date="2018" name="ACS Chem. Biol.">
        <title>Ketoreductase domain dysfunction expands chemodiversity: malyngamide biosynthesis in the cyanobacterium Okeania hirsuta.</title>
        <authorList>
            <person name="Moss N.A."/>
            <person name="Leao T."/>
            <person name="Rankin M."/>
            <person name="McCullough T.M."/>
            <person name="Qu P."/>
            <person name="Korobeynikov A."/>
            <person name="Smith J.L."/>
            <person name="Gerwick L."/>
            <person name="Gerwick W.H."/>
        </authorList>
    </citation>
    <scope>NUCLEOTIDE SEQUENCE [LARGE SCALE GENOMIC DNA]</scope>
    <source>
        <strain evidence="2 3">PAB10Feb10-1</strain>
    </source>
</reference>
<dbReference type="RefSeq" id="WP_124147281.1">
    <property type="nucleotide sequence ID" value="NZ_CAWOKI010000252.1"/>
</dbReference>
<dbReference type="PANTHER" id="PTHR37827:SF1">
    <property type="entry name" value="HNH DOMAIN-CONTAINING PROTEIN"/>
    <property type="match status" value="1"/>
</dbReference>
<name>A0A3N6PAE1_9CYAN</name>
<evidence type="ECO:0000313" key="3">
    <source>
        <dbReference type="Proteomes" id="UP000269154"/>
    </source>
</evidence>
<dbReference type="Pfam" id="PF01844">
    <property type="entry name" value="HNH"/>
    <property type="match status" value="1"/>
</dbReference>
<evidence type="ECO:0000259" key="1">
    <source>
        <dbReference type="Pfam" id="PF01844"/>
    </source>
</evidence>